<protein>
    <recommendedName>
        <fullName evidence="3">Plastid lipid-associated protein/fibrillin conserved domain-containing protein</fullName>
    </recommendedName>
</protein>
<organism evidence="1 2">
    <name type="scientific">Triparma laevis f. inornata</name>
    <dbReference type="NCBI Taxonomy" id="1714386"/>
    <lineage>
        <taxon>Eukaryota</taxon>
        <taxon>Sar</taxon>
        <taxon>Stramenopiles</taxon>
        <taxon>Ochrophyta</taxon>
        <taxon>Bolidophyceae</taxon>
        <taxon>Parmales</taxon>
        <taxon>Triparmaceae</taxon>
        <taxon>Triparma</taxon>
    </lineage>
</organism>
<gene>
    <name evidence="1" type="ORF">TL16_g02105</name>
</gene>
<reference evidence="2" key="1">
    <citation type="journal article" date="2023" name="Commun. Biol.">
        <title>Genome analysis of Parmales, the sister group of diatoms, reveals the evolutionary specialization of diatoms from phago-mixotrophs to photoautotrophs.</title>
        <authorList>
            <person name="Ban H."/>
            <person name="Sato S."/>
            <person name="Yoshikawa S."/>
            <person name="Yamada K."/>
            <person name="Nakamura Y."/>
            <person name="Ichinomiya M."/>
            <person name="Sato N."/>
            <person name="Blanc-Mathieu R."/>
            <person name="Endo H."/>
            <person name="Kuwata A."/>
            <person name="Ogata H."/>
        </authorList>
    </citation>
    <scope>NUCLEOTIDE SEQUENCE [LARGE SCALE GENOMIC DNA]</scope>
</reference>
<name>A0A9W7DVA7_9STRA</name>
<evidence type="ECO:0000313" key="1">
    <source>
        <dbReference type="EMBL" id="GMH56313.1"/>
    </source>
</evidence>
<evidence type="ECO:0008006" key="3">
    <source>
        <dbReference type="Google" id="ProtNLM"/>
    </source>
</evidence>
<comment type="caution">
    <text evidence="1">The sequence shown here is derived from an EMBL/GenBank/DDBJ whole genome shotgun (WGS) entry which is preliminary data.</text>
</comment>
<dbReference type="Proteomes" id="UP001162640">
    <property type="component" value="Unassembled WGS sequence"/>
</dbReference>
<dbReference type="AlphaFoldDB" id="A0A9W7DVA7"/>
<evidence type="ECO:0000313" key="2">
    <source>
        <dbReference type="Proteomes" id="UP001162640"/>
    </source>
</evidence>
<proteinExistence type="predicted"/>
<dbReference type="EMBL" id="BLQM01000050">
    <property type="protein sequence ID" value="GMH56313.1"/>
    <property type="molecule type" value="Genomic_DNA"/>
</dbReference>
<accession>A0A9W7DVA7</accession>
<sequence length="372" mass="40669">MALTLCFSNSYHVTPHIHRHRTTTNLRTSNYLDSIGDSETTTITTTTTTSKATHLSDILRLSVSTLRGESPSSSSAYNRILSSIQGSGVSTSTKSDLLGTWTLVYSSSLEGLFRSSPFFLTARAVCKTDEDADKFEWFCTMHRKALAISRIGEVKQIITEDEEGEGVVCIYNALSFVRSFIRSNTACFALRSFRSPLVRPPLPPPTDASKLLVTNEFNTIAGAIPFLKCSPLGSGGLPIEIEGCITSTGVIEEKEGGEKGEYEIGMKEVKIGGSNIPGLRSLLDSEYGVLDTKKLGSFIESINKDYDNPKAPLKLVSLVDGIRIVRDESGIDYVYVKESDDEKPTDFSSRDADLGLLKLLEGFNDNVLKAFI</sequence>